<evidence type="ECO:0000256" key="8">
    <source>
        <dbReference type="ARBA" id="ARBA00023136"/>
    </source>
</evidence>
<comment type="caution">
    <text evidence="12">The sequence shown here is derived from an EMBL/GenBank/DDBJ whole genome shotgun (WGS) entry which is preliminary data.</text>
</comment>
<evidence type="ECO:0000256" key="2">
    <source>
        <dbReference type="ARBA" id="ARBA00009047"/>
    </source>
</evidence>
<dbReference type="Pfam" id="PF00528">
    <property type="entry name" value="BPD_transp_1"/>
    <property type="match status" value="1"/>
</dbReference>
<reference evidence="12 13" key="1">
    <citation type="submission" date="2023-12" db="EMBL/GenBank/DDBJ databases">
        <title>Streptomyces sp. V4-01.</title>
        <authorList>
            <person name="Somphong A."/>
            <person name="Phongsopitanun W."/>
        </authorList>
    </citation>
    <scope>NUCLEOTIDE SEQUENCE [LARGE SCALE GENOMIC DNA]</scope>
    <source>
        <strain evidence="12 13">V4-01</strain>
    </source>
</reference>
<feature type="transmembrane region" description="Helical" evidence="9">
    <location>
        <begin position="41"/>
        <end position="63"/>
    </location>
</feature>
<evidence type="ECO:0000256" key="5">
    <source>
        <dbReference type="ARBA" id="ARBA00022597"/>
    </source>
</evidence>
<evidence type="ECO:0000256" key="6">
    <source>
        <dbReference type="ARBA" id="ARBA00022692"/>
    </source>
</evidence>
<dbReference type="PANTHER" id="PTHR32243:SF50">
    <property type="entry name" value="MALTOSE_MALTODEXTRIN TRANSPORT SYSTEM PERMEASE PROTEIN MALG"/>
    <property type="match status" value="1"/>
</dbReference>
<sequence length="305" mass="32713">MSATTERGSAAAPAPHRPARTAAAPGRTVRGRGERGTGASIALHATLLAASAVAVFPVLWIVFISLGPDTAWQQPGEVVHHLGLSNYRYVLLHSHFPHWMLNSVIVAAATTALGVLIASSAGYAISRMRFPGHRPLMWTFLLTQMFPVAVLIVPLYNLLGRLGLIDSYAGLILVYCTIAVPFCAWMLKGYFDTIPREIDEAGRVDGLTPIGTFWRLILPLARPGLAVTAFYSFLTAWGEVAYSSQFMSENHYTLAAGIRTFASDQRANWGAMTAASVVIAIPAAIVFLLVQKHLVTGLTAGGTKG</sequence>
<gene>
    <name evidence="12" type="ORF">V2S66_19560</name>
</gene>
<dbReference type="InterPro" id="IPR050901">
    <property type="entry name" value="BP-dep_ABC_trans_perm"/>
</dbReference>
<feature type="transmembrane region" description="Helical" evidence="9">
    <location>
        <begin position="168"/>
        <end position="187"/>
    </location>
</feature>
<organism evidence="12 13">
    <name type="scientific">Actinacidiphila polyblastidii</name>
    <dbReference type="NCBI Taxonomy" id="3110430"/>
    <lineage>
        <taxon>Bacteria</taxon>
        <taxon>Bacillati</taxon>
        <taxon>Actinomycetota</taxon>
        <taxon>Actinomycetes</taxon>
        <taxon>Kitasatosporales</taxon>
        <taxon>Streptomycetaceae</taxon>
        <taxon>Actinacidiphila</taxon>
    </lineage>
</organism>
<feature type="transmembrane region" description="Helical" evidence="9">
    <location>
        <begin position="269"/>
        <end position="290"/>
    </location>
</feature>
<dbReference type="Gene3D" id="1.10.3720.10">
    <property type="entry name" value="MetI-like"/>
    <property type="match status" value="1"/>
</dbReference>
<dbReference type="CDD" id="cd06261">
    <property type="entry name" value="TM_PBP2"/>
    <property type="match status" value="1"/>
</dbReference>
<name>A0ABU7PGF7_9ACTN</name>
<dbReference type="RefSeq" id="WP_330797153.1">
    <property type="nucleotide sequence ID" value="NZ_JAZEWV010000015.1"/>
</dbReference>
<comment type="subcellular location">
    <subcellularLocation>
        <location evidence="1 9">Cell membrane</location>
        <topology evidence="1 9">Multi-pass membrane protein</topology>
    </subcellularLocation>
</comment>
<evidence type="ECO:0000256" key="4">
    <source>
        <dbReference type="ARBA" id="ARBA00022475"/>
    </source>
</evidence>
<feature type="transmembrane region" description="Helical" evidence="9">
    <location>
        <begin position="99"/>
        <end position="124"/>
    </location>
</feature>
<evidence type="ECO:0000256" key="1">
    <source>
        <dbReference type="ARBA" id="ARBA00004651"/>
    </source>
</evidence>
<dbReference type="Proteomes" id="UP001344658">
    <property type="component" value="Unassembled WGS sequence"/>
</dbReference>
<feature type="compositionally biased region" description="Low complexity" evidence="10">
    <location>
        <begin position="7"/>
        <end position="28"/>
    </location>
</feature>
<keyword evidence="4" id="KW-1003">Cell membrane</keyword>
<keyword evidence="13" id="KW-1185">Reference proteome</keyword>
<dbReference type="PANTHER" id="PTHR32243">
    <property type="entry name" value="MALTOSE TRANSPORT SYSTEM PERMEASE-RELATED"/>
    <property type="match status" value="1"/>
</dbReference>
<protein>
    <submittedName>
        <fullName evidence="12">Carbohydrate ABC transporter permease</fullName>
    </submittedName>
</protein>
<keyword evidence="8 9" id="KW-0472">Membrane</keyword>
<dbReference type="PROSITE" id="PS50928">
    <property type="entry name" value="ABC_TM1"/>
    <property type="match status" value="1"/>
</dbReference>
<evidence type="ECO:0000313" key="13">
    <source>
        <dbReference type="Proteomes" id="UP001344658"/>
    </source>
</evidence>
<feature type="domain" description="ABC transmembrane type-1" evidence="11">
    <location>
        <begin position="100"/>
        <end position="290"/>
    </location>
</feature>
<dbReference type="EMBL" id="JAZEWV010000015">
    <property type="protein sequence ID" value="MEE4544162.1"/>
    <property type="molecule type" value="Genomic_DNA"/>
</dbReference>
<evidence type="ECO:0000256" key="7">
    <source>
        <dbReference type="ARBA" id="ARBA00022989"/>
    </source>
</evidence>
<evidence type="ECO:0000256" key="3">
    <source>
        <dbReference type="ARBA" id="ARBA00022448"/>
    </source>
</evidence>
<keyword evidence="3 9" id="KW-0813">Transport</keyword>
<evidence type="ECO:0000313" key="12">
    <source>
        <dbReference type="EMBL" id="MEE4544162.1"/>
    </source>
</evidence>
<proteinExistence type="inferred from homology"/>
<evidence type="ECO:0000259" key="11">
    <source>
        <dbReference type="PROSITE" id="PS50928"/>
    </source>
</evidence>
<keyword evidence="5" id="KW-0762">Sugar transport</keyword>
<accession>A0ABU7PGF7</accession>
<evidence type="ECO:0000256" key="9">
    <source>
        <dbReference type="RuleBase" id="RU363032"/>
    </source>
</evidence>
<feature type="region of interest" description="Disordered" evidence="10">
    <location>
        <begin position="1"/>
        <end position="33"/>
    </location>
</feature>
<evidence type="ECO:0000256" key="10">
    <source>
        <dbReference type="SAM" id="MobiDB-lite"/>
    </source>
</evidence>
<dbReference type="InterPro" id="IPR000515">
    <property type="entry name" value="MetI-like"/>
</dbReference>
<dbReference type="SUPFAM" id="SSF161098">
    <property type="entry name" value="MetI-like"/>
    <property type="match status" value="1"/>
</dbReference>
<keyword evidence="6 9" id="KW-0812">Transmembrane</keyword>
<keyword evidence="7 9" id="KW-1133">Transmembrane helix</keyword>
<comment type="similarity">
    <text evidence="2">Belongs to the binding-protein-dependent transport system permease family. MalFG subfamily.</text>
</comment>
<feature type="transmembrane region" description="Helical" evidence="9">
    <location>
        <begin position="136"/>
        <end position="156"/>
    </location>
</feature>
<dbReference type="InterPro" id="IPR035906">
    <property type="entry name" value="MetI-like_sf"/>
</dbReference>